<accession>A0A482TBW0</accession>
<sequence>MHERASEFADRARDRYGVDLDVSEFESGTETAAAAAEAIGCETAAIASTIVVALAGSNRDGDLVAAITSGANRLDLDAVANHYGAETASMADPGDIRSVVGWSIGGVPPICHDTALPTTVDPTLTHYDVVHAAAGTPSAVFAVEPDRLVDLADADVVDLTE</sequence>
<dbReference type="PANTHER" id="PTHR30411:SF1">
    <property type="entry name" value="CYTOPLASMIC PROTEIN"/>
    <property type="match status" value="1"/>
</dbReference>
<protein>
    <submittedName>
        <fullName evidence="3">YbaK/EbsC family protein</fullName>
    </submittedName>
</protein>
<dbReference type="Proteomes" id="UP000326244">
    <property type="component" value="Unassembled WGS sequence"/>
</dbReference>
<proteinExistence type="predicted"/>
<dbReference type="RefSeq" id="WP_014040471.1">
    <property type="nucleotide sequence ID" value="NZ_BAABRG010000002.1"/>
</dbReference>
<dbReference type="InterPro" id="IPR036754">
    <property type="entry name" value="YbaK/aa-tRNA-synt-asso_dom_sf"/>
</dbReference>
<dbReference type="OMA" id="AKTICLR"/>
<dbReference type="PANTHER" id="PTHR30411">
    <property type="entry name" value="CYTOPLASMIC PROTEIN"/>
    <property type="match status" value="1"/>
</dbReference>
<dbReference type="SUPFAM" id="SSF55826">
    <property type="entry name" value="YbaK/ProRS associated domain"/>
    <property type="match status" value="1"/>
</dbReference>
<feature type="domain" description="YbaK/aminoacyl-tRNA synthetase-associated" evidence="1">
    <location>
        <begin position="28"/>
        <end position="151"/>
    </location>
</feature>
<name>A0A482TBW0_HALHI</name>
<organism evidence="3 4">
    <name type="scientific">Haloarcula hispanica</name>
    <dbReference type="NCBI Taxonomy" id="51589"/>
    <lineage>
        <taxon>Archaea</taxon>
        <taxon>Methanobacteriati</taxon>
        <taxon>Methanobacteriota</taxon>
        <taxon>Stenosarchaea group</taxon>
        <taxon>Halobacteria</taxon>
        <taxon>Halobacteriales</taxon>
        <taxon>Haloarculaceae</taxon>
        <taxon>Haloarcula</taxon>
    </lineage>
</organism>
<evidence type="ECO:0000313" key="4">
    <source>
        <dbReference type="Proteomes" id="UP000293535"/>
    </source>
</evidence>
<dbReference type="InterPro" id="IPR007214">
    <property type="entry name" value="YbaK/aa-tRNA-synth-assoc-dom"/>
</dbReference>
<comment type="caution">
    <text evidence="3">The sequence shown here is derived from an EMBL/GenBank/DDBJ whole genome shotgun (WGS) entry which is preliminary data.</text>
</comment>
<evidence type="ECO:0000313" key="2">
    <source>
        <dbReference type="EMBL" id="KAA9409935.1"/>
    </source>
</evidence>
<evidence type="ECO:0000313" key="5">
    <source>
        <dbReference type="Proteomes" id="UP000326244"/>
    </source>
</evidence>
<dbReference type="GO" id="GO:0002161">
    <property type="term" value="F:aminoacyl-tRNA deacylase activity"/>
    <property type="evidence" value="ECO:0007669"/>
    <property type="project" value="InterPro"/>
</dbReference>
<dbReference type="Gene3D" id="3.90.960.10">
    <property type="entry name" value="YbaK/aminoacyl-tRNA synthetase-associated domain"/>
    <property type="match status" value="1"/>
</dbReference>
<reference evidence="2 5" key="1">
    <citation type="submission" date="2018-11" db="EMBL/GenBank/DDBJ databases">
        <title>Genomic analysis of Haloarcula hispanica CBA1121.</title>
        <authorList>
            <person name="Kim Y.B."/>
            <person name="Roh S.W."/>
        </authorList>
    </citation>
    <scope>NUCLEOTIDE SEQUENCE [LARGE SCALE GENOMIC DNA]</scope>
    <source>
        <strain evidence="2 5">CBA1121</strain>
    </source>
</reference>
<evidence type="ECO:0000313" key="3">
    <source>
        <dbReference type="EMBL" id="RYJ09499.1"/>
    </source>
</evidence>
<dbReference type="EMBL" id="RQWK01000001">
    <property type="protein sequence ID" value="KAA9409935.1"/>
    <property type="molecule type" value="Genomic_DNA"/>
</dbReference>
<evidence type="ECO:0000259" key="1">
    <source>
        <dbReference type="Pfam" id="PF04073"/>
    </source>
</evidence>
<dbReference type="AlphaFoldDB" id="A0A482TBW0"/>
<reference evidence="3 4" key="2">
    <citation type="submission" date="2018-12" db="EMBL/GenBank/DDBJ databases">
        <title>Draft genome sequence of Haloarcula hispinica strain 18.1, an halophilic archaeon isolated from Chott El Jerid of Southern Tunisia.</title>
        <authorList>
            <person name="Najjari A."/>
            <person name="Ben Dhia O."/>
            <person name="Ferjani R."/>
            <person name="Mahjoubi M."/>
            <person name="Sghaier H."/>
            <person name="Elshahed M."/>
            <person name="Ouzari H.I."/>
            <person name="Cherid A."/>
            <person name="Youssef N."/>
        </authorList>
    </citation>
    <scope>NUCLEOTIDE SEQUENCE [LARGE SCALE GENOMIC DNA]</scope>
    <source>
        <strain evidence="3 4">18.1</strain>
    </source>
</reference>
<dbReference type="GeneID" id="99238600"/>
<dbReference type="EMBL" id="RZIG01000002">
    <property type="protein sequence ID" value="RYJ09499.1"/>
    <property type="molecule type" value="Genomic_DNA"/>
</dbReference>
<dbReference type="Pfam" id="PF04073">
    <property type="entry name" value="tRNA_edit"/>
    <property type="match status" value="1"/>
</dbReference>
<dbReference type="Proteomes" id="UP000293535">
    <property type="component" value="Unassembled WGS sequence"/>
</dbReference>
<gene>
    <name evidence="2" type="ORF">EGO51_09005</name>
    <name evidence="3" type="ORF">ELS20_05330</name>
</gene>